<dbReference type="InterPro" id="IPR050065">
    <property type="entry name" value="GlmU-like"/>
</dbReference>
<evidence type="ECO:0000259" key="3">
    <source>
        <dbReference type="Pfam" id="PF00483"/>
    </source>
</evidence>
<dbReference type="AlphaFoldDB" id="A0A1C3H3X7"/>
<dbReference type="Pfam" id="PF00483">
    <property type="entry name" value="NTP_transferase"/>
    <property type="match status" value="1"/>
</dbReference>
<gene>
    <name evidence="4" type="ORF">CHUV0807_1072</name>
</gene>
<dbReference type="RefSeq" id="WP_079540266.1">
    <property type="nucleotide sequence ID" value="NZ_CP171111.1"/>
</dbReference>
<evidence type="ECO:0000256" key="2">
    <source>
        <dbReference type="ARBA" id="ARBA00022695"/>
    </source>
</evidence>
<accession>A0A1C3H3X7</accession>
<dbReference type="InterPro" id="IPR029044">
    <property type="entry name" value="Nucleotide-diphossugar_trans"/>
</dbReference>
<organism evidence="4 5">
    <name type="scientific">Cardiobacterium hominis</name>
    <dbReference type="NCBI Taxonomy" id="2718"/>
    <lineage>
        <taxon>Bacteria</taxon>
        <taxon>Pseudomonadati</taxon>
        <taxon>Pseudomonadota</taxon>
        <taxon>Gammaproteobacteria</taxon>
        <taxon>Cardiobacteriales</taxon>
        <taxon>Cardiobacteriaceae</taxon>
        <taxon>Cardiobacterium</taxon>
    </lineage>
</organism>
<keyword evidence="2" id="KW-0548">Nucleotidyltransferase</keyword>
<name>A0A1C3H3X7_9GAMM</name>
<dbReference type="InterPro" id="IPR005835">
    <property type="entry name" value="NTP_transferase_dom"/>
</dbReference>
<dbReference type="PANTHER" id="PTHR43584:SF8">
    <property type="entry name" value="N-ACETYLMURAMATE ALPHA-1-PHOSPHATE URIDYLYLTRANSFERASE"/>
    <property type="match status" value="1"/>
</dbReference>
<sequence>MKAMILAAGRGKRMGALTADRPKPLLRVGSDSLIGWQLRRLARAGYREVVINLGYRGEMIAAALGDGSAYGLRVYYSREPEEGLETAGGIIQALPLLGEAPFLVVNADIWCDADLRRFCENRPPDSLAHLLLAPTPAWKARGDFSLAGQMLIAGETLTFTGISVLHPRLFAGVAPGFRPLAPILREHLSRGELSGEEHGGIWQDIGTPERLAALQAQYD</sequence>
<keyword evidence="1 4" id="KW-0808">Transferase</keyword>
<evidence type="ECO:0000313" key="4">
    <source>
        <dbReference type="EMBL" id="SAM63012.1"/>
    </source>
</evidence>
<evidence type="ECO:0000256" key="1">
    <source>
        <dbReference type="ARBA" id="ARBA00022679"/>
    </source>
</evidence>
<reference evidence="5" key="1">
    <citation type="submission" date="2016-04" db="EMBL/GenBank/DDBJ databases">
        <authorList>
            <person name="Tagini F."/>
        </authorList>
    </citation>
    <scope>NUCLEOTIDE SEQUENCE [LARGE SCALE GENOMIC DNA]</scope>
    <source>
        <strain evidence="5">CHUV0807</strain>
    </source>
</reference>
<dbReference type="EMBL" id="FKLO01000041">
    <property type="protein sequence ID" value="SAM63012.1"/>
    <property type="molecule type" value="Genomic_DNA"/>
</dbReference>
<evidence type="ECO:0000313" key="5">
    <source>
        <dbReference type="Proteomes" id="UP000190837"/>
    </source>
</evidence>
<dbReference type="PANTHER" id="PTHR43584">
    <property type="entry name" value="NUCLEOTIDYL TRANSFERASE"/>
    <property type="match status" value="1"/>
</dbReference>
<dbReference type="SUPFAM" id="SSF53448">
    <property type="entry name" value="Nucleotide-diphospho-sugar transferases"/>
    <property type="match status" value="1"/>
</dbReference>
<dbReference type="CDD" id="cd06422">
    <property type="entry name" value="NTP_transferase_like_1"/>
    <property type="match status" value="1"/>
</dbReference>
<proteinExistence type="predicted"/>
<dbReference type="Proteomes" id="UP000190837">
    <property type="component" value="Unassembled WGS sequence"/>
</dbReference>
<dbReference type="NCBIfam" id="NF045761">
    <property type="entry name" value="NAMPUrTaseMurU"/>
    <property type="match status" value="1"/>
</dbReference>
<dbReference type="GO" id="GO:0016779">
    <property type="term" value="F:nucleotidyltransferase activity"/>
    <property type="evidence" value="ECO:0007669"/>
    <property type="project" value="UniProtKB-KW"/>
</dbReference>
<feature type="domain" description="Nucleotidyl transferase" evidence="3">
    <location>
        <begin position="2"/>
        <end position="121"/>
    </location>
</feature>
<dbReference type="Gene3D" id="3.90.550.10">
    <property type="entry name" value="Spore Coat Polysaccharide Biosynthesis Protein SpsA, Chain A"/>
    <property type="match status" value="1"/>
</dbReference>
<dbReference type="InterPro" id="IPR054790">
    <property type="entry name" value="MurU"/>
</dbReference>
<protein>
    <submittedName>
        <fullName evidence="4">Nucleotidyl transferase family protein</fullName>
    </submittedName>
</protein>